<accession>A0A0K9PXG0</accession>
<dbReference type="Pfam" id="PF12214">
    <property type="entry name" value="TPX2_importin"/>
    <property type="match status" value="1"/>
</dbReference>
<dbReference type="PANTHER" id="PTHR14326:SF15">
    <property type="entry name" value="OS06G0130200 PROTEIN"/>
    <property type="match status" value="1"/>
</dbReference>
<dbReference type="AlphaFoldDB" id="A0A0K9PXG0"/>
<proteinExistence type="predicted"/>
<dbReference type="OMA" id="QEITFTH"/>
<dbReference type="Proteomes" id="UP000036987">
    <property type="component" value="Unassembled WGS sequence"/>
</dbReference>
<evidence type="ECO:0000313" key="4">
    <source>
        <dbReference type="Proteomes" id="UP000036987"/>
    </source>
</evidence>
<dbReference type="InterPro" id="IPR009675">
    <property type="entry name" value="TPX2_fam"/>
</dbReference>
<evidence type="ECO:0000313" key="3">
    <source>
        <dbReference type="EMBL" id="KMZ72937.1"/>
    </source>
</evidence>
<sequence>MCNMFPKNTHYKSGRNHEDKLENRDQAPKRQKLEGGHKRELRIFDGKQEITFTHKIPQKNKELDSVQSKLKLTIPREPELQTARRAKLIRPKSHKGRQENDDTAYFFKARPLNKKILEAPLLPLHQKSMPRPPEFQVFHFKTSERAARHLQNNSAASASLVTNHALIPISQTIKTKIKSVHDHSSVHPQSVKPTSNYHGSHKDIETKNPKFRALPHNKQEFNVASCKRIQSNPPTDLFNKLSLTSTTKENAKSETRCPLPFQNLLKVSKENMVKIRPHDHELCR</sequence>
<dbReference type="GO" id="GO:0005874">
    <property type="term" value="C:microtubule"/>
    <property type="evidence" value="ECO:0007669"/>
    <property type="project" value="InterPro"/>
</dbReference>
<reference evidence="4" key="1">
    <citation type="journal article" date="2016" name="Nature">
        <title>The genome of the seagrass Zostera marina reveals angiosperm adaptation to the sea.</title>
        <authorList>
            <person name="Olsen J.L."/>
            <person name="Rouze P."/>
            <person name="Verhelst B."/>
            <person name="Lin Y.-C."/>
            <person name="Bayer T."/>
            <person name="Collen J."/>
            <person name="Dattolo E."/>
            <person name="De Paoli E."/>
            <person name="Dittami S."/>
            <person name="Maumus F."/>
            <person name="Michel G."/>
            <person name="Kersting A."/>
            <person name="Lauritano C."/>
            <person name="Lohaus R."/>
            <person name="Toepel M."/>
            <person name="Tonon T."/>
            <person name="Vanneste K."/>
            <person name="Amirebrahimi M."/>
            <person name="Brakel J."/>
            <person name="Bostroem C."/>
            <person name="Chovatia M."/>
            <person name="Grimwood J."/>
            <person name="Jenkins J.W."/>
            <person name="Jueterbock A."/>
            <person name="Mraz A."/>
            <person name="Stam W.T."/>
            <person name="Tice H."/>
            <person name="Bornberg-Bauer E."/>
            <person name="Green P.J."/>
            <person name="Pearson G.A."/>
            <person name="Procaccini G."/>
            <person name="Duarte C.M."/>
            <person name="Schmutz J."/>
            <person name="Reusch T.B.H."/>
            <person name="Van de Peer Y."/>
        </authorList>
    </citation>
    <scope>NUCLEOTIDE SEQUENCE [LARGE SCALE GENOMIC DNA]</scope>
    <source>
        <strain evidence="4">cv. Finnish</strain>
    </source>
</reference>
<dbReference type="PANTHER" id="PTHR14326">
    <property type="entry name" value="TARGETING PROTEIN FOR XKLP2"/>
    <property type="match status" value="1"/>
</dbReference>
<feature type="region of interest" description="Disordered" evidence="1">
    <location>
        <begin position="1"/>
        <end position="38"/>
    </location>
</feature>
<evidence type="ECO:0000256" key="1">
    <source>
        <dbReference type="SAM" id="MobiDB-lite"/>
    </source>
</evidence>
<gene>
    <name evidence="3" type="ORF">ZOSMA_157G00130</name>
</gene>
<feature type="domain" description="TPX2 central" evidence="2">
    <location>
        <begin position="70"/>
        <end position="219"/>
    </location>
</feature>
<comment type="caution">
    <text evidence="3">The sequence shown here is derived from an EMBL/GenBank/DDBJ whole genome shotgun (WGS) entry which is preliminary data.</text>
</comment>
<name>A0A0K9PXG0_ZOSMR</name>
<evidence type="ECO:0000259" key="2">
    <source>
        <dbReference type="Pfam" id="PF12214"/>
    </source>
</evidence>
<keyword evidence="4" id="KW-1185">Reference proteome</keyword>
<dbReference type="GO" id="GO:0060236">
    <property type="term" value="P:regulation of mitotic spindle organization"/>
    <property type="evidence" value="ECO:0007669"/>
    <property type="project" value="InterPro"/>
</dbReference>
<organism evidence="3 4">
    <name type="scientific">Zostera marina</name>
    <name type="common">Eelgrass</name>
    <dbReference type="NCBI Taxonomy" id="29655"/>
    <lineage>
        <taxon>Eukaryota</taxon>
        <taxon>Viridiplantae</taxon>
        <taxon>Streptophyta</taxon>
        <taxon>Embryophyta</taxon>
        <taxon>Tracheophyta</taxon>
        <taxon>Spermatophyta</taxon>
        <taxon>Magnoliopsida</taxon>
        <taxon>Liliopsida</taxon>
        <taxon>Zosteraceae</taxon>
        <taxon>Zostera</taxon>
    </lineage>
</organism>
<dbReference type="GO" id="GO:0005819">
    <property type="term" value="C:spindle"/>
    <property type="evidence" value="ECO:0007669"/>
    <property type="project" value="InterPro"/>
</dbReference>
<dbReference type="STRING" id="29655.A0A0K9PXG0"/>
<dbReference type="InterPro" id="IPR027330">
    <property type="entry name" value="TPX2_central_dom"/>
</dbReference>
<protein>
    <recommendedName>
        <fullName evidence="2">TPX2 central domain-containing protein</fullName>
    </recommendedName>
</protein>
<dbReference type="OrthoDB" id="1684416at2759"/>
<feature type="compositionally biased region" description="Basic and acidic residues" evidence="1">
    <location>
        <begin position="15"/>
        <end position="38"/>
    </location>
</feature>
<dbReference type="EMBL" id="LFYR01000612">
    <property type="protein sequence ID" value="KMZ72937.1"/>
    <property type="molecule type" value="Genomic_DNA"/>
</dbReference>